<dbReference type="GO" id="GO:0008199">
    <property type="term" value="F:ferric iron binding"/>
    <property type="evidence" value="ECO:0007669"/>
    <property type="project" value="InterPro"/>
</dbReference>
<protein>
    <recommendedName>
        <fullName evidence="9">Ferritin</fullName>
        <ecNumber evidence="9">1.16.3.2</ecNumber>
    </recommendedName>
</protein>
<evidence type="ECO:0000256" key="2">
    <source>
        <dbReference type="ARBA" id="ARBA00006950"/>
    </source>
</evidence>
<comment type="similarity">
    <text evidence="2 9">Belongs to the ferritin family. Prokaryotic subfamily.</text>
</comment>
<proteinExistence type="inferred from homology"/>
<comment type="catalytic activity">
    <reaction evidence="7 9">
        <text>4 Fe(2+) + O2 + 6 H2O = 4 iron(III) oxide-hydroxide + 12 H(+)</text>
        <dbReference type="Rhea" id="RHEA:11972"/>
        <dbReference type="ChEBI" id="CHEBI:15377"/>
        <dbReference type="ChEBI" id="CHEBI:15378"/>
        <dbReference type="ChEBI" id="CHEBI:15379"/>
        <dbReference type="ChEBI" id="CHEBI:29033"/>
        <dbReference type="ChEBI" id="CHEBI:78619"/>
        <dbReference type="EC" id="1.16.3.2"/>
    </reaction>
</comment>
<feature type="domain" description="Ferritin-like diiron" evidence="10">
    <location>
        <begin position="1"/>
        <end position="144"/>
    </location>
</feature>
<dbReference type="InterPro" id="IPR001519">
    <property type="entry name" value="Ferritin"/>
</dbReference>
<evidence type="ECO:0000256" key="7">
    <source>
        <dbReference type="ARBA" id="ARBA00048035"/>
    </source>
</evidence>
<dbReference type="GO" id="GO:0006826">
    <property type="term" value="P:iron ion transport"/>
    <property type="evidence" value="ECO:0007669"/>
    <property type="project" value="InterPro"/>
</dbReference>
<comment type="subcellular location">
    <subcellularLocation>
        <location evidence="9">Cytoplasm</location>
    </subcellularLocation>
</comment>
<name>A0A437S4I1_9FIRM</name>
<dbReference type="PANTHER" id="PTHR11431">
    <property type="entry name" value="FERRITIN"/>
    <property type="match status" value="1"/>
</dbReference>
<dbReference type="Proteomes" id="UP000288812">
    <property type="component" value="Unassembled WGS sequence"/>
</dbReference>
<comment type="caution">
    <text evidence="11">The sequence shown here is derived from an EMBL/GenBank/DDBJ whole genome shotgun (WGS) entry which is preliminary data.</text>
</comment>
<evidence type="ECO:0000313" key="12">
    <source>
        <dbReference type="Proteomes" id="UP000288812"/>
    </source>
</evidence>
<feature type="binding site" evidence="8">
    <location>
        <position position="52"/>
    </location>
    <ligand>
        <name>Fe cation</name>
        <dbReference type="ChEBI" id="CHEBI:24875"/>
        <label>1</label>
    </ligand>
</feature>
<keyword evidence="5" id="KW-0560">Oxidoreductase</keyword>
<dbReference type="InterPro" id="IPR009078">
    <property type="entry name" value="Ferritin-like_SF"/>
</dbReference>
<accession>A0A437S4I1</accession>
<gene>
    <name evidence="11" type="ORF">EF514_10105</name>
</gene>
<evidence type="ECO:0000259" key="10">
    <source>
        <dbReference type="PROSITE" id="PS50905"/>
    </source>
</evidence>
<reference evidence="11 12" key="1">
    <citation type="submission" date="2018-11" db="EMBL/GenBank/DDBJ databases">
        <title>Genome sequencing and assembly of Anaerosphaera sp. nov., GS7-6-2.</title>
        <authorList>
            <person name="Rettenmaier R."/>
            <person name="Liebl W."/>
            <person name="Zverlov V."/>
        </authorList>
    </citation>
    <scope>NUCLEOTIDE SEQUENCE [LARGE SCALE GENOMIC DNA]</scope>
    <source>
        <strain evidence="11 12">GS7-6-2</strain>
    </source>
</reference>
<dbReference type="GO" id="GO:0004322">
    <property type="term" value="F:ferroxidase activity"/>
    <property type="evidence" value="ECO:0007669"/>
    <property type="project" value="TreeGrafter"/>
</dbReference>
<dbReference type="GO" id="GO:0006879">
    <property type="term" value="P:intracellular iron ion homeostasis"/>
    <property type="evidence" value="ECO:0007669"/>
    <property type="project" value="UniProtKB-KW"/>
</dbReference>
<keyword evidence="9" id="KW-0963">Cytoplasm</keyword>
<sequence length="161" mass="19572">MMSKLMEKMNEQFNFELSSGYIYLAMSAFLKDQDMDGFANFMYKQAEEEFEHAMKFYNFLFEIDETPEYDAMEKPKAKYESFTEVFETAYEHEKEVSRRIRELYAMAQEEKNYEVIGFLGWFIEEQIEEEDSFRTIVNRLKRIDGKWNGLYIFDRELGQRE</sequence>
<evidence type="ECO:0000256" key="5">
    <source>
        <dbReference type="ARBA" id="ARBA00023002"/>
    </source>
</evidence>
<dbReference type="OrthoDB" id="9801481at2"/>
<feature type="binding site" evidence="8">
    <location>
        <position position="126"/>
    </location>
    <ligand>
        <name>Fe cation</name>
        <dbReference type="ChEBI" id="CHEBI:24875"/>
        <label>1</label>
    </ligand>
</feature>
<dbReference type="GO" id="GO:0008198">
    <property type="term" value="F:ferrous iron binding"/>
    <property type="evidence" value="ECO:0007669"/>
    <property type="project" value="TreeGrafter"/>
</dbReference>
<feature type="binding site" evidence="8">
    <location>
        <position position="93"/>
    </location>
    <ligand>
        <name>Fe cation</name>
        <dbReference type="ChEBI" id="CHEBI:24875"/>
        <label>1</label>
    </ligand>
</feature>
<evidence type="ECO:0000256" key="8">
    <source>
        <dbReference type="PIRSR" id="PIRSR601519-1"/>
    </source>
</evidence>
<keyword evidence="3 9" id="KW-0409">Iron storage</keyword>
<dbReference type="GO" id="GO:0042802">
    <property type="term" value="F:identical protein binding"/>
    <property type="evidence" value="ECO:0007669"/>
    <property type="project" value="UniProtKB-ARBA"/>
</dbReference>
<feature type="binding site" evidence="8">
    <location>
        <position position="16"/>
    </location>
    <ligand>
        <name>Fe cation</name>
        <dbReference type="ChEBI" id="CHEBI:24875"/>
        <label>1</label>
    </ligand>
</feature>
<dbReference type="GO" id="GO:0005829">
    <property type="term" value="C:cytosol"/>
    <property type="evidence" value="ECO:0007669"/>
    <property type="project" value="TreeGrafter"/>
</dbReference>
<dbReference type="FunFam" id="1.20.1260.10:FF:000001">
    <property type="entry name" value="Non-heme ferritin"/>
    <property type="match status" value="1"/>
</dbReference>
<dbReference type="EMBL" id="RLIH01000020">
    <property type="protein sequence ID" value="RVU53919.1"/>
    <property type="molecule type" value="Genomic_DNA"/>
</dbReference>
<dbReference type="Gene3D" id="1.20.1260.10">
    <property type="match status" value="1"/>
</dbReference>
<organism evidence="11 12">
    <name type="scientific">Anaerosphaera multitolerans</name>
    <dbReference type="NCBI Taxonomy" id="2487351"/>
    <lineage>
        <taxon>Bacteria</taxon>
        <taxon>Bacillati</taxon>
        <taxon>Bacillota</taxon>
        <taxon>Tissierellia</taxon>
        <taxon>Tissierellales</taxon>
        <taxon>Peptoniphilaceae</taxon>
        <taxon>Anaerosphaera</taxon>
    </lineage>
</organism>
<dbReference type="EC" id="1.16.3.2" evidence="9"/>
<feature type="binding site" evidence="8">
    <location>
        <position position="49"/>
    </location>
    <ligand>
        <name>Fe cation</name>
        <dbReference type="ChEBI" id="CHEBI:24875"/>
        <label>1</label>
    </ligand>
</feature>
<dbReference type="InterPro" id="IPR041719">
    <property type="entry name" value="Ferritin_prok"/>
</dbReference>
<keyword evidence="6 8" id="KW-0408">Iron</keyword>
<evidence type="ECO:0000256" key="9">
    <source>
        <dbReference type="RuleBase" id="RU361145"/>
    </source>
</evidence>
<dbReference type="SUPFAM" id="SSF47240">
    <property type="entry name" value="Ferritin-like"/>
    <property type="match status" value="1"/>
</dbReference>
<dbReference type="InterPro" id="IPR009040">
    <property type="entry name" value="Ferritin-like_diiron"/>
</dbReference>
<evidence type="ECO:0000256" key="3">
    <source>
        <dbReference type="ARBA" id="ARBA00022434"/>
    </source>
</evidence>
<evidence type="ECO:0000256" key="4">
    <source>
        <dbReference type="ARBA" id="ARBA00022723"/>
    </source>
</evidence>
<comment type="function">
    <text evidence="1 9">Iron-storage protein.</text>
</comment>
<dbReference type="Pfam" id="PF00210">
    <property type="entry name" value="Ferritin"/>
    <property type="match status" value="1"/>
</dbReference>
<keyword evidence="4 8" id="KW-0479">Metal-binding</keyword>
<dbReference type="AlphaFoldDB" id="A0A437S4I1"/>
<dbReference type="PROSITE" id="PS50905">
    <property type="entry name" value="FERRITIN_LIKE"/>
    <property type="match status" value="1"/>
</dbReference>
<evidence type="ECO:0000256" key="6">
    <source>
        <dbReference type="ARBA" id="ARBA00023004"/>
    </source>
</evidence>
<dbReference type="PANTHER" id="PTHR11431:SF127">
    <property type="entry name" value="BACTERIAL NON-HEME FERRITIN"/>
    <property type="match status" value="1"/>
</dbReference>
<dbReference type="InterPro" id="IPR012347">
    <property type="entry name" value="Ferritin-like"/>
</dbReference>
<dbReference type="InterPro" id="IPR008331">
    <property type="entry name" value="Ferritin_DPS_dom"/>
</dbReference>
<dbReference type="CDD" id="cd01055">
    <property type="entry name" value="Nonheme_Ferritin"/>
    <property type="match status" value="1"/>
</dbReference>
<evidence type="ECO:0000256" key="1">
    <source>
        <dbReference type="ARBA" id="ARBA00002485"/>
    </source>
</evidence>
<evidence type="ECO:0000313" key="11">
    <source>
        <dbReference type="EMBL" id="RVU53919.1"/>
    </source>
</evidence>
<keyword evidence="12" id="KW-1185">Reference proteome</keyword>